<evidence type="ECO:0000259" key="7">
    <source>
        <dbReference type="PROSITE" id="PS51671"/>
    </source>
</evidence>
<evidence type="ECO:0000259" key="9">
    <source>
        <dbReference type="PROSITE" id="PS51880"/>
    </source>
</evidence>
<dbReference type="Pfam" id="PF13291">
    <property type="entry name" value="ACT_4"/>
    <property type="match status" value="1"/>
</dbReference>
<dbReference type="Pfam" id="PF19296">
    <property type="entry name" value="RelA_AH_RIS"/>
    <property type="match status" value="1"/>
</dbReference>
<dbReference type="InterPro" id="IPR006674">
    <property type="entry name" value="HD_domain"/>
</dbReference>
<dbReference type="Gene3D" id="3.10.20.30">
    <property type="match status" value="1"/>
</dbReference>
<dbReference type="Pfam" id="PF04607">
    <property type="entry name" value="RelA_SpoT"/>
    <property type="match status" value="1"/>
</dbReference>
<dbReference type="PANTHER" id="PTHR21262:SF31">
    <property type="entry name" value="GTP PYROPHOSPHOKINASE"/>
    <property type="match status" value="1"/>
</dbReference>
<dbReference type="InterPro" id="IPR012676">
    <property type="entry name" value="TGS-like"/>
</dbReference>
<reference evidence="10 11" key="1">
    <citation type="submission" date="2022-06" db="EMBL/GenBank/DDBJ databases">
        <title>Isolation of gut microbiota from human fecal samples.</title>
        <authorList>
            <person name="Pamer E.G."/>
            <person name="Barat B."/>
            <person name="Waligurski E."/>
            <person name="Medina S."/>
            <person name="Paddock L."/>
            <person name="Mostad J."/>
        </authorList>
    </citation>
    <scope>NUCLEOTIDE SEQUENCE [LARGE SCALE GENOMIC DNA]</scope>
    <source>
        <strain evidence="10 11">SL.3.17</strain>
    </source>
</reference>
<comment type="function">
    <text evidence="4">In eubacteria ppGpp (guanosine 3'-diphosphate 5'-diphosphate) is a mediator of the stringent response that coordinates a variety of cellular activities in response to changes in nutritional abundance.</text>
</comment>
<dbReference type="Gene3D" id="1.10.3210.10">
    <property type="entry name" value="Hypothetical protein af1432"/>
    <property type="match status" value="1"/>
</dbReference>
<comment type="pathway">
    <text evidence="1">Purine metabolism; ppGpp biosynthesis; ppGpp from GTP: step 1/2.</text>
</comment>
<evidence type="ECO:0000256" key="1">
    <source>
        <dbReference type="ARBA" id="ARBA00004976"/>
    </source>
</evidence>
<dbReference type="SUPFAM" id="SSF81271">
    <property type="entry name" value="TGS-like"/>
    <property type="match status" value="1"/>
</dbReference>
<dbReference type="PANTHER" id="PTHR21262">
    <property type="entry name" value="GUANOSINE-3',5'-BIS DIPHOSPHATE 3'-PYROPHOSPHOHYDROLASE"/>
    <property type="match status" value="1"/>
</dbReference>
<organism evidence="10 11">
    <name type="scientific">Anaerovorax odorimutans</name>
    <dbReference type="NCBI Taxonomy" id="109327"/>
    <lineage>
        <taxon>Bacteria</taxon>
        <taxon>Bacillati</taxon>
        <taxon>Bacillota</taxon>
        <taxon>Clostridia</taxon>
        <taxon>Peptostreptococcales</taxon>
        <taxon>Anaerovoracaceae</taxon>
        <taxon>Anaerovorax</taxon>
    </lineage>
</organism>
<dbReference type="EC" id="2.7.6.5" evidence="2"/>
<protein>
    <recommendedName>
        <fullName evidence="2">GTP diphosphokinase</fullName>
        <ecNumber evidence="2">2.7.6.5</ecNumber>
    </recommendedName>
</protein>
<comment type="caution">
    <text evidence="10">The sequence shown here is derived from an EMBL/GenBank/DDBJ whole genome shotgun (WGS) entry which is preliminary data.</text>
</comment>
<evidence type="ECO:0000256" key="4">
    <source>
        <dbReference type="RuleBase" id="RU003847"/>
    </source>
</evidence>
<dbReference type="InterPro" id="IPR004811">
    <property type="entry name" value="RelA/Spo_fam"/>
</dbReference>
<evidence type="ECO:0000313" key="11">
    <source>
        <dbReference type="Proteomes" id="UP001524502"/>
    </source>
</evidence>
<dbReference type="InterPro" id="IPR007685">
    <property type="entry name" value="RelA_SpoT"/>
</dbReference>
<dbReference type="InterPro" id="IPR045865">
    <property type="entry name" value="ACT-like_dom_sf"/>
</dbReference>
<feature type="coiled-coil region" evidence="5">
    <location>
        <begin position="199"/>
        <end position="226"/>
    </location>
</feature>
<dbReference type="InterPro" id="IPR045600">
    <property type="entry name" value="RelA/SpoT_AH_RIS"/>
</dbReference>
<comment type="catalytic activity">
    <reaction evidence="3">
        <text>GTP + ATP = guanosine 3'-diphosphate 5'-triphosphate + AMP</text>
        <dbReference type="Rhea" id="RHEA:22088"/>
        <dbReference type="ChEBI" id="CHEBI:30616"/>
        <dbReference type="ChEBI" id="CHEBI:37565"/>
        <dbReference type="ChEBI" id="CHEBI:142410"/>
        <dbReference type="ChEBI" id="CHEBI:456215"/>
        <dbReference type="EC" id="2.7.6.5"/>
    </reaction>
</comment>
<evidence type="ECO:0000256" key="6">
    <source>
        <dbReference type="SAM" id="MobiDB-lite"/>
    </source>
</evidence>
<dbReference type="Gene3D" id="3.30.70.260">
    <property type="match status" value="1"/>
</dbReference>
<dbReference type="SMART" id="SM00471">
    <property type="entry name" value="HDc"/>
    <property type="match status" value="1"/>
</dbReference>
<dbReference type="EMBL" id="JANFXK010000003">
    <property type="protein sequence ID" value="MCQ4635914.1"/>
    <property type="molecule type" value="Genomic_DNA"/>
</dbReference>
<feature type="domain" description="HD" evidence="8">
    <location>
        <begin position="45"/>
        <end position="144"/>
    </location>
</feature>
<sequence>MKSREEFLETISGYNPKYDLDLIGRAYDKARQMHEGQLRKSGEPYMIHPLAVAEILADLGMDEDTIVAGLLHDVVEDTSYTEEELTEEFGEEVALLVDGVTKLGSLKFESKEQRQAENLRKMFLAMSKDIRVLIIKLSDRLHNLRTINYMTENKIIDKCKETLEIYAPLASRLGIYAMKFELEDIALKYLDPEAYYNLVEKVSERKEKREEAIKQVIDEIKEALEDLRIHYDIMGRSKHFYSIYKKMKYQHKQLDEIFDLTAVRIIVENVRDCYAVLGIVHTLWTPIPGRFKDYIAMPKPNMYQSLHTTVIGDTGNPFEIQIRTYEMHKIAEYGIAAHWKYKEGITQDKEEVKLAWLRQTLEWQKDMNDPKEFMETLKVDLFASQVFVFTPQGDVIELPAGSTPLDFAFKIHSDIGCKCVGAKVNGKMVTIDHTLENGNIIEIVTSPNAAGPSIDWLKIAKSSTARNKIRQWLKKENKSDAVDKGKDLIDKYVRKKGYDPKEVLKNAFINRAIKELNLNNSDELYTQLSHGGAFQSKVGTLLFKYYNDEKQEQLEREKKELEKKVPDERKEREARRRRENAGITVEGVDNLMIRIARCCNPVPGDDIVGFITKGRGISVHRADCPNITSLPESEKARFIDVKWDKDKLDQVYTADVSVIAQDRKGLFSAVSRVCEDMDVHIDGVNAKSSKDETINVTLTLSISSKDQMEKVLRSLRSVPGVSDVYRAKP</sequence>
<feature type="region of interest" description="Disordered" evidence="6">
    <location>
        <begin position="555"/>
        <end position="577"/>
    </location>
</feature>
<evidence type="ECO:0000259" key="8">
    <source>
        <dbReference type="PROSITE" id="PS51831"/>
    </source>
</evidence>
<dbReference type="PROSITE" id="PS51831">
    <property type="entry name" value="HD"/>
    <property type="match status" value="1"/>
</dbReference>
<dbReference type="InterPro" id="IPR043519">
    <property type="entry name" value="NT_sf"/>
</dbReference>
<evidence type="ECO:0000256" key="2">
    <source>
        <dbReference type="ARBA" id="ARBA00013251"/>
    </source>
</evidence>
<dbReference type="Pfam" id="PF02824">
    <property type="entry name" value="TGS"/>
    <property type="match status" value="1"/>
</dbReference>
<dbReference type="CDD" id="cd05399">
    <property type="entry name" value="NT_Rel-Spo_like"/>
    <property type="match status" value="1"/>
</dbReference>
<name>A0ABT1RL58_9FIRM</name>
<dbReference type="InterPro" id="IPR002912">
    <property type="entry name" value="ACT_dom"/>
</dbReference>
<feature type="domain" description="ACT" evidence="7">
    <location>
        <begin position="655"/>
        <end position="729"/>
    </location>
</feature>
<evidence type="ECO:0000313" key="10">
    <source>
        <dbReference type="EMBL" id="MCQ4635914.1"/>
    </source>
</evidence>
<dbReference type="SUPFAM" id="SSF55021">
    <property type="entry name" value="ACT-like"/>
    <property type="match status" value="1"/>
</dbReference>
<keyword evidence="5" id="KW-0175">Coiled coil</keyword>
<dbReference type="Gene3D" id="3.30.460.10">
    <property type="entry name" value="Beta Polymerase, domain 2"/>
    <property type="match status" value="1"/>
</dbReference>
<dbReference type="InterPro" id="IPR004095">
    <property type="entry name" value="TGS"/>
</dbReference>
<feature type="domain" description="TGS" evidence="9">
    <location>
        <begin position="382"/>
        <end position="445"/>
    </location>
</feature>
<gene>
    <name evidence="10" type="ORF">NE619_04165</name>
</gene>
<dbReference type="PROSITE" id="PS51880">
    <property type="entry name" value="TGS"/>
    <property type="match status" value="1"/>
</dbReference>
<dbReference type="Proteomes" id="UP001524502">
    <property type="component" value="Unassembled WGS sequence"/>
</dbReference>
<dbReference type="Pfam" id="PF13328">
    <property type="entry name" value="HD_4"/>
    <property type="match status" value="1"/>
</dbReference>
<dbReference type="SUPFAM" id="SSF81301">
    <property type="entry name" value="Nucleotidyltransferase"/>
    <property type="match status" value="1"/>
</dbReference>
<evidence type="ECO:0000256" key="3">
    <source>
        <dbReference type="ARBA" id="ARBA00048244"/>
    </source>
</evidence>
<dbReference type="InterPro" id="IPR012675">
    <property type="entry name" value="Beta-grasp_dom_sf"/>
</dbReference>
<dbReference type="SMART" id="SM00954">
    <property type="entry name" value="RelA_SpoT"/>
    <property type="match status" value="1"/>
</dbReference>
<dbReference type="PROSITE" id="PS51671">
    <property type="entry name" value="ACT"/>
    <property type="match status" value="1"/>
</dbReference>
<dbReference type="RefSeq" id="WP_256131100.1">
    <property type="nucleotide sequence ID" value="NZ_JANFXK010000003.1"/>
</dbReference>
<evidence type="ECO:0000256" key="5">
    <source>
        <dbReference type="SAM" id="Coils"/>
    </source>
</evidence>
<dbReference type="InterPro" id="IPR033655">
    <property type="entry name" value="TGS_RelA/SpoT"/>
</dbReference>
<comment type="similarity">
    <text evidence="4">Belongs to the relA/spoT family.</text>
</comment>
<dbReference type="CDD" id="cd01668">
    <property type="entry name" value="TGS_RSH"/>
    <property type="match status" value="1"/>
</dbReference>
<keyword evidence="11" id="KW-1185">Reference proteome</keyword>
<proteinExistence type="inferred from homology"/>
<accession>A0ABT1RL58</accession>
<dbReference type="NCBIfam" id="TIGR00691">
    <property type="entry name" value="spoT_relA"/>
    <property type="match status" value="1"/>
</dbReference>
<dbReference type="InterPro" id="IPR003607">
    <property type="entry name" value="HD/PDEase_dom"/>
</dbReference>
<dbReference type="CDD" id="cd00077">
    <property type="entry name" value="HDc"/>
    <property type="match status" value="1"/>
</dbReference>
<dbReference type="CDD" id="cd04876">
    <property type="entry name" value="ACT_RelA-SpoT"/>
    <property type="match status" value="1"/>
</dbReference>
<dbReference type="SUPFAM" id="SSF109604">
    <property type="entry name" value="HD-domain/PDEase-like"/>
    <property type="match status" value="1"/>
</dbReference>